<dbReference type="Pfam" id="PF12730">
    <property type="entry name" value="ABC2_membrane_4"/>
    <property type="match status" value="1"/>
</dbReference>
<accession>A0A1I0WYL1</accession>
<feature type="transmembrane region" description="Helical" evidence="1">
    <location>
        <begin position="186"/>
        <end position="210"/>
    </location>
</feature>
<feature type="transmembrane region" description="Helical" evidence="1">
    <location>
        <begin position="112"/>
        <end position="139"/>
    </location>
</feature>
<evidence type="ECO:0000256" key="1">
    <source>
        <dbReference type="SAM" id="Phobius"/>
    </source>
</evidence>
<organism evidence="2 3">
    <name type="scientific">Amycolatopsis marina</name>
    <dbReference type="NCBI Taxonomy" id="490629"/>
    <lineage>
        <taxon>Bacteria</taxon>
        <taxon>Bacillati</taxon>
        <taxon>Actinomycetota</taxon>
        <taxon>Actinomycetes</taxon>
        <taxon>Pseudonocardiales</taxon>
        <taxon>Pseudonocardiaceae</taxon>
        <taxon>Amycolatopsis</taxon>
    </lineage>
</organism>
<evidence type="ECO:0000313" key="3">
    <source>
        <dbReference type="Proteomes" id="UP000243799"/>
    </source>
</evidence>
<gene>
    <name evidence="2" type="ORF">SAMN05216266_102284</name>
</gene>
<feature type="transmembrane region" description="Helical" evidence="1">
    <location>
        <begin position="230"/>
        <end position="248"/>
    </location>
</feature>
<feature type="transmembrane region" description="Helical" evidence="1">
    <location>
        <begin position="20"/>
        <end position="45"/>
    </location>
</feature>
<dbReference type="AlphaFoldDB" id="A0A1I0WYL1"/>
<keyword evidence="3" id="KW-1185">Reference proteome</keyword>
<evidence type="ECO:0000313" key="2">
    <source>
        <dbReference type="EMBL" id="SFA93218.1"/>
    </source>
</evidence>
<keyword evidence="1" id="KW-0472">Membrane</keyword>
<sequence length="255" mass="26209">MNPQGIAVHVELRKALASRVLHTVTILVVLGIAVLSGTLVAAVLAGNEQINAKLGPLADETGWSLLTGVTAQITAAGALLAFGIALSWTFGREFTEGTITGLFALPVSRHTIALAKLCIHFLWTAAIALTLTVLVLAAGLILELGPVNGEALSQLARQAALTVLTGMIATPAGLAATLGRGPLPGIAVTLVILIAAQVTAVAALDTAAWLPLAAPALWALRPDTVHLGQLALVAIIPILFAALTGIAWRRLQLDR</sequence>
<dbReference type="RefSeq" id="WP_218160292.1">
    <property type="nucleotide sequence ID" value="NZ_FOKG01000002.1"/>
</dbReference>
<dbReference type="STRING" id="490629.SAMN05216266_102284"/>
<keyword evidence="1" id="KW-0812">Transmembrane</keyword>
<feature type="transmembrane region" description="Helical" evidence="1">
    <location>
        <begin position="159"/>
        <end position="179"/>
    </location>
</feature>
<keyword evidence="1" id="KW-1133">Transmembrane helix</keyword>
<reference evidence="3" key="1">
    <citation type="submission" date="2016-10" db="EMBL/GenBank/DDBJ databases">
        <authorList>
            <person name="Varghese N."/>
            <person name="Submissions S."/>
        </authorList>
    </citation>
    <scope>NUCLEOTIDE SEQUENCE [LARGE SCALE GENOMIC DNA]</scope>
    <source>
        <strain evidence="3">CGMCC 4.3568</strain>
    </source>
</reference>
<name>A0A1I0WYL1_9PSEU</name>
<dbReference type="EMBL" id="FOKG01000002">
    <property type="protein sequence ID" value="SFA93218.1"/>
    <property type="molecule type" value="Genomic_DNA"/>
</dbReference>
<feature type="transmembrane region" description="Helical" evidence="1">
    <location>
        <begin position="65"/>
        <end position="91"/>
    </location>
</feature>
<protein>
    <submittedName>
        <fullName evidence="2">ABC-2 type transport system permease protein</fullName>
    </submittedName>
</protein>
<proteinExistence type="predicted"/>
<dbReference type="Proteomes" id="UP000243799">
    <property type="component" value="Unassembled WGS sequence"/>
</dbReference>